<feature type="signal peptide" evidence="1">
    <location>
        <begin position="1"/>
        <end position="19"/>
    </location>
</feature>
<feature type="chain" id="PRO_5012668947" description="Secreted protein" evidence="1">
    <location>
        <begin position="20"/>
        <end position="109"/>
    </location>
</feature>
<reference evidence="2 3" key="1">
    <citation type="submission" date="2015-12" db="EMBL/GenBank/DDBJ databases">
        <title>The genome of Folsomia candida.</title>
        <authorList>
            <person name="Faddeeva A."/>
            <person name="Derks M.F."/>
            <person name="Anvar Y."/>
            <person name="Smit S."/>
            <person name="Van Straalen N."/>
            <person name="Roelofs D."/>
        </authorList>
    </citation>
    <scope>NUCLEOTIDE SEQUENCE [LARGE SCALE GENOMIC DNA]</scope>
    <source>
        <strain evidence="2 3">VU population</strain>
        <tissue evidence="2">Whole body</tissue>
    </source>
</reference>
<gene>
    <name evidence="2" type="ORF">Fcan01_26983</name>
</gene>
<protein>
    <recommendedName>
        <fullName evidence="4">Secreted protein</fullName>
    </recommendedName>
</protein>
<evidence type="ECO:0000313" key="2">
    <source>
        <dbReference type="EMBL" id="OXA38298.1"/>
    </source>
</evidence>
<keyword evidence="1" id="KW-0732">Signal</keyword>
<organism evidence="2 3">
    <name type="scientific">Folsomia candida</name>
    <name type="common">Springtail</name>
    <dbReference type="NCBI Taxonomy" id="158441"/>
    <lineage>
        <taxon>Eukaryota</taxon>
        <taxon>Metazoa</taxon>
        <taxon>Ecdysozoa</taxon>
        <taxon>Arthropoda</taxon>
        <taxon>Hexapoda</taxon>
        <taxon>Collembola</taxon>
        <taxon>Entomobryomorpha</taxon>
        <taxon>Isotomoidea</taxon>
        <taxon>Isotomidae</taxon>
        <taxon>Proisotominae</taxon>
        <taxon>Folsomia</taxon>
    </lineage>
</organism>
<dbReference type="AlphaFoldDB" id="A0A226D0H3"/>
<dbReference type="Proteomes" id="UP000198287">
    <property type="component" value="Unassembled WGS sequence"/>
</dbReference>
<evidence type="ECO:0008006" key="4">
    <source>
        <dbReference type="Google" id="ProtNLM"/>
    </source>
</evidence>
<accession>A0A226D0H3</accession>
<evidence type="ECO:0000313" key="3">
    <source>
        <dbReference type="Proteomes" id="UP000198287"/>
    </source>
</evidence>
<sequence>MFVTNYAIILIASANLVMCGVNRLSVTREGRQIPTGGGWLNCYYCNVYTSGGQSTGGGWGGYYPWNPGFGHPSQSQGNTLQNRCPVGQDYSQKLGRCVQIWGGIPPGTG</sequence>
<name>A0A226D0H3_FOLCA</name>
<comment type="caution">
    <text evidence="2">The sequence shown here is derived from an EMBL/GenBank/DDBJ whole genome shotgun (WGS) entry which is preliminary data.</text>
</comment>
<keyword evidence="3" id="KW-1185">Reference proteome</keyword>
<proteinExistence type="predicted"/>
<dbReference type="EMBL" id="LNIX01000047">
    <property type="protein sequence ID" value="OXA38298.1"/>
    <property type="molecule type" value="Genomic_DNA"/>
</dbReference>
<evidence type="ECO:0000256" key="1">
    <source>
        <dbReference type="SAM" id="SignalP"/>
    </source>
</evidence>